<dbReference type="AlphaFoldDB" id="A0AA90NMA3"/>
<reference evidence="3" key="1">
    <citation type="submission" date="2023-08" db="EMBL/GenBank/DDBJ databases">
        <title>The draft genome of Tsukamurella strandjordii strain 050030.</title>
        <authorList>
            <person name="Zhao F."/>
            <person name="Feng Y."/>
            <person name="Zong Z."/>
        </authorList>
    </citation>
    <scope>NUCLEOTIDE SEQUENCE</scope>
    <source>
        <strain evidence="3">050030</strain>
    </source>
</reference>
<protein>
    <submittedName>
        <fullName evidence="3">CoA transferase</fullName>
        <ecNumber evidence="3">2.8.3.-</ecNumber>
    </submittedName>
</protein>
<feature type="region of interest" description="Disordered" evidence="2">
    <location>
        <begin position="379"/>
        <end position="404"/>
    </location>
</feature>
<dbReference type="RefSeq" id="WP_305112709.1">
    <property type="nucleotide sequence ID" value="NZ_JAUTIX010000009.1"/>
</dbReference>
<keyword evidence="4" id="KW-1185">Reference proteome</keyword>
<dbReference type="PANTHER" id="PTHR48207">
    <property type="entry name" value="SUCCINATE--HYDROXYMETHYLGLUTARATE COA-TRANSFERASE"/>
    <property type="match status" value="1"/>
</dbReference>
<evidence type="ECO:0000313" key="3">
    <source>
        <dbReference type="EMBL" id="MDP0400289.1"/>
    </source>
</evidence>
<dbReference type="Gene3D" id="3.40.50.10540">
    <property type="entry name" value="Crotonobetainyl-coa:carnitine coa-transferase, domain 1"/>
    <property type="match status" value="1"/>
</dbReference>
<proteinExistence type="predicted"/>
<dbReference type="Pfam" id="PF02515">
    <property type="entry name" value="CoA_transf_3"/>
    <property type="match status" value="1"/>
</dbReference>
<dbReference type="InterPro" id="IPR044855">
    <property type="entry name" value="CoA-Trfase_III_dom3_sf"/>
</dbReference>
<evidence type="ECO:0000313" key="4">
    <source>
        <dbReference type="Proteomes" id="UP001178281"/>
    </source>
</evidence>
<dbReference type="GO" id="GO:0008410">
    <property type="term" value="F:CoA-transferase activity"/>
    <property type="evidence" value="ECO:0007669"/>
    <property type="project" value="TreeGrafter"/>
</dbReference>
<evidence type="ECO:0000256" key="1">
    <source>
        <dbReference type="ARBA" id="ARBA00022679"/>
    </source>
</evidence>
<keyword evidence="1 3" id="KW-0808">Transferase</keyword>
<evidence type="ECO:0000256" key="2">
    <source>
        <dbReference type="SAM" id="MobiDB-lite"/>
    </source>
</evidence>
<accession>A0AA90NMA3</accession>
<name>A0AA90NMA3_9ACTN</name>
<gene>
    <name evidence="3" type="ORF">Q7X28_20425</name>
</gene>
<dbReference type="InterPro" id="IPR023606">
    <property type="entry name" value="CoA-Trfase_III_dom_1_sf"/>
</dbReference>
<dbReference type="SUPFAM" id="SSF89796">
    <property type="entry name" value="CoA-transferase family III (CaiB/BaiF)"/>
    <property type="match status" value="1"/>
</dbReference>
<dbReference type="InterPro" id="IPR050483">
    <property type="entry name" value="CoA-transferase_III_domain"/>
</dbReference>
<dbReference type="EMBL" id="JAUTIX010000009">
    <property type="protein sequence ID" value="MDP0400289.1"/>
    <property type="molecule type" value="Genomic_DNA"/>
</dbReference>
<dbReference type="PANTHER" id="PTHR48207:SF4">
    <property type="entry name" value="BLL6097 PROTEIN"/>
    <property type="match status" value="1"/>
</dbReference>
<dbReference type="Gene3D" id="3.30.1540.10">
    <property type="entry name" value="formyl-coa transferase, domain 3"/>
    <property type="match status" value="1"/>
</dbReference>
<organism evidence="3 4">
    <name type="scientific">Tsukamurella strandjordii</name>
    <dbReference type="NCBI Taxonomy" id="147577"/>
    <lineage>
        <taxon>Bacteria</taxon>
        <taxon>Bacillati</taxon>
        <taxon>Actinomycetota</taxon>
        <taxon>Actinomycetes</taxon>
        <taxon>Mycobacteriales</taxon>
        <taxon>Tsukamurellaceae</taxon>
        <taxon>Tsukamurella</taxon>
    </lineage>
</organism>
<dbReference type="Proteomes" id="UP001178281">
    <property type="component" value="Unassembled WGS sequence"/>
</dbReference>
<comment type="caution">
    <text evidence="3">The sequence shown here is derived from an EMBL/GenBank/DDBJ whole genome shotgun (WGS) entry which is preliminary data.</text>
</comment>
<dbReference type="InterPro" id="IPR003673">
    <property type="entry name" value="CoA-Trfase_fam_III"/>
</dbReference>
<dbReference type="EC" id="2.8.3.-" evidence="3"/>
<sequence length="404" mass="43284">MDEAQVRGQVELGGAATGPLAGVTVVDLSTVVMGPMATQILGDMGADVVRIEPPFDTARTAPANIGRSPGMAPLYLQVNRNKRSVALNLKTPEGHRDLLDLLDDADVLVTNMRLGAQERLGIAYEQIRERFPRLIFAHAQGFNAASKESGRPAYDEVVQAVSGLVDLQRRAAGSLQFVPTYIADKTASLYLLSGILGALYERERTGAGQRVSLAMADAMIAVNTVEHLAGEVFVPAEGDVGNPLSLAPTHAAMRTADGGAIAAVPYTNEAVRALLVAVGEDELAADPRWQDPVIDRPFFTAGVQRVLDTSDRLTTAQWEAYLTENDMPYGLVVDIADLPDDPYVREIGLITEVDHPTEGRIRLARNPIEYSRTPVNIRSLPERAGGSTESVLAAARRAAGKGEN</sequence>